<dbReference type="AlphaFoldDB" id="A0A5K3FMJ9"/>
<proteinExistence type="predicted"/>
<protein>
    <submittedName>
        <fullName evidence="1">ANF_receptor domain-containing protein</fullName>
    </submittedName>
</protein>
<sequence>LHLWLHLDSQCTTIPSPISALQVIGLRGSPDDASERCKRSASVFGYFYTEIDLSNFGRTADDVEDAVKLAKVKQAVENSDSEYVLIIDSHSSILIGQPSDLIQTAESLKADYVFIAGVSFFIFVKS</sequence>
<name>A0A5K3FMJ9_MESCO</name>
<evidence type="ECO:0000313" key="1">
    <source>
        <dbReference type="WBParaSite" id="MCU_009497-RA"/>
    </source>
</evidence>
<reference evidence="1" key="1">
    <citation type="submission" date="2019-11" db="UniProtKB">
        <authorList>
            <consortium name="WormBaseParasite"/>
        </authorList>
    </citation>
    <scope>IDENTIFICATION</scope>
</reference>
<organism evidence="1">
    <name type="scientific">Mesocestoides corti</name>
    <name type="common">Flatworm</name>
    <dbReference type="NCBI Taxonomy" id="53468"/>
    <lineage>
        <taxon>Eukaryota</taxon>
        <taxon>Metazoa</taxon>
        <taxon>Spiralia</taxon>
        <taxon>Lophotrochozoa</taxon>
        <taxon>Platyhelminthes</taxon>
        <taxon>Cestoda</taxon>
        <taxon>Eucestoda</taxon>
        <taxon>Cyclophyllidea</taxon>
        <taxon>Mesocestoididae</taxon>
        <taxon>Mesocestoides</taxon>
    </lineage>
</organism>
<dbReference type="WBParaSite" id="MCU_009497-RA">
    <property type="protein sequence ID" value="MCU_009497-RA"/>
    <property type="gene ID" value="MCU_009497"/>
</dbReference>
<accession>A0A5K3FMJ9</accession>